<feature type="compositionally biased region" description="Polar residues" evidence="12">
    <location>
        <begin position="1482"/>
        <end position="1500"/>
    </location>
</feature>
<feature type="region of interest" description="Disordered" evidence="12">
    <location>
        <begin position="988"/>
        <end position="1019"/>
    </location>
</feature>
<feature type="region of interest" description="Disordered" evidence="12">
    <location>
        <begin position="777"/>
        <end position="809"/>
    </location>
</feature>
<keyword evidence="3 16" id="KW-0031">Aminopeptidase</keyword>
<dbReference type="InterPro" id="IPR027268">
    <property type="entry name" value="Peptidase_M4/M1_CTD_sf"/>
</dbReference>
<feature type="region of interest" description="Disordered" evidence="12">
    <location>
        <begin position="1037"/>
        <end position="1061"/>
    </location>
</feature>
<dbReference type="Gene3D" id="2.60.40.1730">
    <property type="entry name" value="tricorn interacting facor f3 domain"/>
    <property type="match status" value="1"/>
</dbReference>
<evidence type="ECO:0000256" key="3">
    <source>
        <dbReference type="ARBA" id="ARBA00022438"/>
    </source>
</evidence>
<dbReference type="Gene3D" id="1.10.390.10">
    <property type="entry name" value="Neutral Protease Domain 2"/>
    <property type="match status" value="1"/>
</dbReference>
<dbReference type="GO" id="GO:0005615">
    <property type="term" value="C:extracellular space"/>
    <property type="evidence" value="ECO:0007669"/>
    <property type="project" value="TreeGrafter"/>
</dbReference>
<dbReference type="InterPro" id="IPR050344">
    <property type="entry name" value="Peptidase_M1_aminopeptidases"/>
</dbReference>
<dbReference type="SUPFAM" id="SSF55486">
    <property type="entry name" value="Metalloproteases ('zincins'), catalytic domain"/>
    <property type="match status" value="1"/>
</dbReference>
<dbReference type="PANTHER" id="PTHR11533:SF174">
    <property type="entry name" value="PUROMYCIN-SENSITIVE AMINOPEPTIDASE-RELATED"/>
    <property type="match status" value="1"/>
</dbReference>
<dbReference type="InterPro" id="IPR042097">
    <property type="entry name" value="Aminopeptidase_N-like_N_sf"/>
</dbReference>
<evidence type="ECO:0000256" key="13">
    <source>
        <dbReference type="SAM" id="SignalP"/>
    </source>
</evidence>
<keyword evidence="5 10" id="KW-0479">Metal-binding</keyword>
<dbReference type="GO" id="GO:0043171">
    <property type="term" value="P:peptide catabolic process"/>
    <property type="evidence" value="ECO:0007669"/>
    <property type="project" value="TreeGrafter"/>
</dbReference>
<feature type="domain" description="Peptidase M1 membrane alanine aminopeptidase" evidence="14">
    <location>
        <begin position="504"/>
        <end position="739"/>
    </location>
</feature>
<name>A0A6G1SJ60_9ACAR</name>
<keyword evidence="6" id="KW-0378">Hydrolase</keyword>
<evidence type="ECO:0000256" key="11">
    <source>
        <dbReference type="PIRSR" id="PIRSR634016-4"/>
    </source>
</evidence>
<sequence length="1595" mass="176103">MKFSSASAHQFTIGSLFILLISLICFGLVAAPSSAEPTNWSSSLPSPLPPQPAQLVKHVTPPATTAQHISSNSSNNNNLHQELSNQYISPLVAATQLAKERQPNIKRPTRSLENVVSSFKLPRLAQASQQQSTSSSSSSVENDQSQSGAGGRPPACLSASSGGSSSSSPDGAVTNQQQQSYDELVSGGSHQPPEESFGFTQAHISDYVKPNFYTIRLNLDPNKRKFSGQLMVKVELGAPASAQQQTTSGGSSSSSSYGVRYLTLHTGNNIGIKKAFYVFSGRSSIQIPATKIGRNLDQELLTLDFHPNSIPVPSQGLLLIVYNGLVNQTDSHGLFVHRNQAQAVSNGTTTSGWPTETTAAGLATHMEPCFARRLFPSWDEPHLKARFSLIVVLPFRGYEVISNMPVKRKSFSLSCSGEPLQEVEFNHTPVMSTYLLTLVVGRLEYIESITPNNCKIRVYFYANQTSNVSPAGYKSPPPLEGEHQIPQPQDQQVQNQRKFAAQMALEFAVKTFDYLERVLGVKYPLTKFDMIALRDFHSGAMENWGASIFHENYLLCDNSSSNANIRVNGGSNRPRRLVVPLVVAHEIVHQWFGNLLTSRTWTYLWLNEGFAQLLMFEVAQAVFPAENYWHIFVEDNRKSAMLEDELITSSRALELADAQLLSQEDQLSLFDQLTYNKGALLLRMVQYALGPREFTAGLKTYLWKHSYGSVISHDLWRALEESSTSQLQDKQLETVMSAWLSQEGFPLISVRVTSSPEQPNYRLELRQERFTLLPAEASGWRQSESSGKAEQTTSTTTNSSSNQPTVDQPRPWSKWLWSIPLTVASELRPQPSDQDLRLWPAHSGASEARQEARGDSSPATLLFSDKTSVVMLPKASVGDWFKLNYKAIGYFRVDYETVGDGVVSASGQQQQSIDMLARMAPAIRAAQLDPIDRYNIIEDLFACVLAGRKSVVYYLRFLQAAYDQESEPLVLRFIFESLERVKLAIVSNTRPPSGSPSSSSSSWARNLNTNEPPGNQLERSFDRYVQRFVRKLIGAFKMRQQQQQQQATTGPMTHHHHHRLRSLSNRTAESGANGQSADHSSTQLGASFLSLSWQQQRQKRRPPPPRLNERQKRGGNNNSNSNNNSGNNNNSAGELLELLDSIRLTYSGGQLGDTGNPQELPVLSNNNNTEDGASDDGEEGEPSIWAAQLFARHFRHNSQLPAAQTAQKSPLDLMGRELRASIYSAALNHKQQRPKPKQHQSGLNGADQGPELLHAGPTLLTGRPVPMPAVPKTQGPSDPVIRDNEAPRPLPGSTNELRDYVTSTTNNLELMRQQMRAAATMTTANGQTLDTLPASAAGGARAHHSHEDIVFARLLHAYESHHRTHTQGLERAAIAQALGSTRNLTKQIYLLNLTLSQGFFRAQDTGPMLDSLGHTRLGRQLIWLQLNEQTKLFKQRQLLSTALKSVSRGLIEQEREQHSYYSTLSSSSTTSFDTDQEPPLLSASSPTPQNTGKQQEQSVETQLRQLYAGHGNGEHGKLIGQSIEWIRINTLWFKRDHDSLAEFLLAESKTTEPTETTPTTATTTTTPAATTTTTTTTTAAASIITTTTIASANII</sequence>
<feature type="region of interest" description="Disordered" evidence="12">
    <location>
        <begin position="471"/>
        <end position="490"/>
    </location>
</feature>
<keyword evidence="13" id="KW-0732">Signal</keyword>
<evidence type="ECO:0000259" key="15">
    <source>
        <dbReference type="Pfam" id="PF17900"/>
    </source>
</evidence>
<dbReference type="PRINTS" id="PR00756">
    <property type="entry name" value="ALADIPTASE"/>
</dbReference>
<accession>A0A6G1SJ60</accession>
<feature type="region of interest" description="Disordered" evidence="12">
    <location>
        <begin position="1149"/>
        <end position="1180"/>
    </location>
</feature>
<feature type="domain" description="Aminopeptidase N-like N-terminal" evidence="15">
    <location>
        <begin position="209"/>
        <end position="435"/>
    </location>
</feature>
<evidence type="ECO:0000256" key="9">
    <source>
        <dbReference type="PIRSR" id="PIRSR634016-1"/>
    </source>
</evidence>
<feature type="binding site" evidence="10">
    <location>
        <position position="608"/>
    </location>
    <ligand>
        <name>Zn(2+)</name>
        <dbReference type="ChEBI" id="CHEBI:29105"/>
        <note>catalytic</note>
    </ligand>
</feature>
<evidence type="ECO:0000256" key="4">
    <source>
        <dbReference type="ARBA" id="ARBA00022670"/>
    </source>
</evidence>
<organism evidence="16">
    <name type="scientific">Aceria tosichella</name>
    <name type="common">wheat curl mite</name>
    <dbReference type="NCBI Taxonomy" id="561515"/>
    <lineage>
        <taxon>Eukaryota</taxon>
        <taxon>Metazoa</taxon>
        <taxon>Ecdysozoa</taxon>
        <taxon>Arthropoda</taxon>
        <taxon>Chelicerata</taxon>
        <taxon>Arachnida</taxon>
        <taxon>Acari</taxon>
        <taxon>Acariformes</taxon>
        <taxon>Trombidiformes</taxon>
        <taxon>Prostigmata</taxon>
        <taxon>Eupodina</taxon>
        <taxon>Eriophyoidea</taxon>
        <taxon>Eriophyidae</taxon>
        <taxon>Eriophyinae</taxon>
        <taxon>Aceriini</taxon>
        <taxon>Aceria</taxon>
    </lineage>
</organism>
<feature type="compositionally biased region" description="Low complexity" evidence="12">
    <location>
        <begin position="158"/>
        <end position="168"/>
    </location>
</feature>
<gene>
    <name evidence="16" type="primary">Npepps_2</name>
    <name evidence="16" type="ORF">g.9227</name>
</gene>
<comment type="subcellular location">
    <subcellularLocation>
        <location evidence="1">Cell membrane</location>
        <topology evidence="1">Lipid-anchor</topology>
        <topology evidence="1">GPI-anchor</topology>
    </subcellularLocation>
</comment>
<evidence type="ECO:0000256" key="6">
    <source>
        <dbReference type="ARBA" id="ARBA00022801"/>
    </source>
</evidence>
<feature type="compositionally biased region" description="Polar residues" evidence="12">
    <location>
        <begin position="780"/>
        <end position="791"/>
    </location>
</feature>
<proteinExistence type="inferred from homology"/>
<evidence type="ECO:0000259" key="14">
    <source>
        <dbReference type="Pfam" id="PF01433"/>
    </source>
</evidence>
<dbReference type="PANTHER" id="PTHR11533">
    <property type="entry name" value="PROTEASE M1 ZINC METALLOPROTEASE"/>
    <property type="match status" value="1"/>
</dbReference>
<dbReference type="GO" id="GO:0005886">
    <property type="term" value="C:plasma membrane"/>
    <property type="evidence" value="ECO:0007669"/>
    <property type="project" value="UniProtKB-SubCell"/>
</dbReference>
<evidence type="ECO:0000256" key="8">
    <source>
        <dbReference type="ARBA" id="ARBA00023049"/>
    </source>
</evidence>
<feature type="site" description="Transition state stabilizer" evidence="11">
    <location>
        <position position="675"/>
    </location>
</feature>
<feature type="region of interest" description="Disordered" evidence="12">
    <location>
        <begin position="124"/>
        <end position="197"/>
    </location>
</feature>
<comment type="cofactor">
    <cofactor evidence="10">
        <name>Zn(2+)</name>
        <dbReference type="ChEBI" id="CHEBI:29105"/>
    </cofactor>
    <text evidence="10">Binds 1 zinc ion per subunit.</text>
</comment>
<dbReference type="EMBL" id="GGYP01005638">
    <property type="protein sequence ID" value="MDE50409.1"/>
    <property type="molecule type" value="Transcribed_RNA"/>
</dbReference>
<dbReference type="InterPro" id="IPR045357">
    <property type="entry name" value="Aminopeptidase_N-like_N"/>
</dbReference>
<dbReference type="GO" id="GO:0042277">
    <property type="term" value="F:peptide binding"/>
    <property type="evidence" value="ECO:0007669"/>
    <property type="project" value="TreeGrafter"/>
</dbReference>
<dbReference type="Gene3D" id="1.25.50.20">
    <property type="match status" value="2"/>
</dbReference>
<feature type="binding site" evidence="10">
    <location>
        <position position="589"/>
    </location>
    <ligand>
        <name>Zn(2+)</name>
        <dbReference type="ChEBI" id="CHEBI:29105"/>
        <note>catalytic</note>
    </ligand>
</feature>
<evidence type="ECO:0000256" key="2">
    <source>
        <dbReference type="ARBA" id="ARBA00010136"/>
    </source>
</evidence>
<keyword evidence="7 10" id="KW-0862">Zinc</keyword>
<evidence type="ECO:0000256" key="1">
    <source>
        <dbReference type="ARBA" id="ARBA00004609"/>
    </source>
</evidence>
<dbReference type="InterPro" id="IPR034016">
    <property type="entry name" value="M1_APN-typ"/>
</dbReference>
<dbReference type="Gene3D" id="2.60.40.1910">
    <property type="match status" value="1"/>
</dbReference>
<dbReference type="CDD" id="cd09601">
    <property type="entry name" value="M1_APN-Q_like"/>
    <property type="match status" value="1"/>
</dbReference>
<dbReference type="FunFam" id="1.10.390.10:FF:000013">
    <property type="entry name" value="Aminopeptidase N"/>
    <property type="match status" value="1"/>
</dbReference>
<feature type="compositionally biased region" description="Low complexity" evidence="12">
    <location>
        <begin position="126"/>
        <end position="147"/>
    </location>
</feature>
<comment type="similarity">
    <text evidence="2">Belongs to the peptidase M1 family.</text>
</comment>
<dbReference type="GO" id="GO:0006508">
    <property type="term" value="P:proteolysis"/>
    <property type="evidence" value="ECO:0007669"/>
    <property type="project" value="UniProtKB-KW"/>
</dbReference>
<feature type="compositionally biased region" description="Low complexity" evidence="12">
    <location>
        <begin position="991"/>
        <end position="1002"/>
    </location>
</feature>
<feature type="region of interest" description="Disordered" evidence="12">
    <location>
        <begin position="60"/>
        <end position="79"/>
    </location>
</feature>
<feature type="active site" description="Proton acceptor" evidence="9">
    <location>
        <position position="586"/>
    </location>
</feature>
<keyword evidence="8" id="KW-0482">Metalloprotease</keyword>
<evidence type="ECO:0000256" key="10">
    <source>
        <dbReference type="PIRSR" id="PIRSR634016-3"/>
    </source>
</evidence>
<dbReference type="GO" id="GO:0005737">
    <property type="term" value="C:cytoplasm"/>
    <property type="evidence" value="ECO:0007669"/>
    <property type="project" value="TreeGrafter"/>
</dbReference>
<feature type="signal peptide" evidence="13">
    <location>
        <begin position="1"/>
        <end position="35"/>
    </location>
</feature>
<protein>
    <submittedName>
        <fullName evidence="16">Puromycin-sensitive aminopeptidase</fullName>
    </submittedName>
</protein>
<feature type="binding site" evidence="10">
    <location>
        <position position="585"/>
    </location>
    <ligand>
        <name>Zn(2+)</name>
        <dbReference type="ChEBI" id="CHEBI:29105"/>
        <note>catalytic</note>
    </ligand>
</feature>
<evidence type="ECO:0000256" key="12">
    <source>
        <dbReference type="SAM" id="MobiDB-lite"/>
    </source>
</evidence>
<evidence type="ECO:0000256" key="7">
    <source>
        <dbReference type="ARBA" id="ARBA00022833"/>
    </source>
</evidence>
<reference evidence="16" key="1">
    <citation type="submission" date="2018-10" db="EMBL/GenBank/DDBJ databases">
        <title>Transcriptome assembly of Aceria tosichella (Wheat curl mite) Type 2.</title>
        <authorList>
            <person name="Scully E.D."/>
            <person name="Geib S.M."/>
            <person name="Palmer N.A."/>
            <person name="Gupta A.K."/>
            <person name="Sarath G."/>
            <person name="Tatineni S."/>
        </authorList>
    </citation>
    <scope>NUCLEOTIDE SEQUENCE</scope>
    <source>
        <strain evidence="16">LincolnNE</strain>
    </source>
</reference>
<dbReference type="GO" id="GO:0008270">
    <property type="term" value="F:zinc ion binding"/>
    <property type="evidence" value="ECO:0007669"/>
    <property type="project" value="InterPro"/>
</dbReference>
<evidence type="ECO:0000313" key="16">
    <source>
        <dbReference type="EMBL" id="MDE50409.1"/>
    </source>
</evidence>
<feature type="compositionally biased region" description="Polar residues" evidence="12">
    <location>
        <begin position="1003"/>
        <end position="1013"/>
    </location>
</feature>
<feature type="compositionally biased region" description="Low complexity" evidence="12">
    <location>
        <begin position="792"/>
        <end position="802"/>
    </location>
</feature>
<feature type="chain" id="PRO_5026347171" evidence="13">
    <location>
        <begin position="36"/>
        <end position="1595"/>
    </location>
</feature>
<evidence type="ECO:0000256" key="5">
    <source>
        <dbReference type="ARBA" id="ARBA00022723"/>
    </source>
</evidence>
<feature type="compositionally biased region" description="Low complexity" evidence="12">
    <location>
        <begin position="1461"/>
        <end position="1471"/>
    </location>
</feature>
<feature type="compositionally biased region" description="Polar residues" evidence="12">
    <location>
        <begin position="1153"/>
        <end position="1169"/>
    </location>
</feature>
<keyword evidence="4" id="KW-0645">Protease</keyword>
<feature type="compositionally biased region" description="Low complexity" evidence="12">
    <location>
        <begin position="1114"/>
        <end position="1131"/>
    </location>
</feature>
<dbReference type="SUPFAM" id="SSF63737">
    <property type="entry name" value="Leukotriene A4 hydrolase N-terminal domain"/>
    <property type="match status" value="1"/>
</dbReference>
<dbReference type="Pfam" id="PF17900">
    <property type="entry name" value="Peptidase_M1_N"/>
    <property type="match status" value="1"/>
</dbReference>
<feature type="region of interest" description="Disordered" evidence="12">
    <location>
        <begin position="1228"/>
        <end position="1298"/>
    </location>
</feature>
<dbReference type="Pfam" id="PF01433">
    <property type="entry name" value="Peptidase_M1"/>
    <property type="match status" value="1"/>
</dbReference>
<feature type="region of interest" description="Disordered" evidence="12">
    <location>
        <begin position="1461"/>
        <end position="1500"/>
    </location>
</feature>
<feature type="region of interest" description="Disordered" evidence="12">
    <location>
        <begin position="1093"/>
        <end position="1132"/>
    </location>
</feature>
<dbReference type="InterPro" id="IPR014782">
    <property type="entry name" value="Peptidase_M1_dom"/>
</dbReference>
<dbReference type="GO" id="GO:0070006">
    <property type="term" value="F:metalloaminopeptidase activity"/>
    <property type="evidence" value="ECO:0007669"/>
    <property type="project" value="TreeGrafter"/>
</dbReference>
<dbReference type="InterPro" id="IPR001930">
    <property type="entry name" value="Peptidase_M1"/>
</dbReference>